<dbReference type="EMBL" id="JBHSLF010000053">
    <property type="protein sequence ID" value="MFC5345721.1"/>
    <property type="molecule type" value="Genomic_DNA"/>
</dbReference>
<proteinExistence type="predicted"/>
<dbReference type="SUPFAM" id="SSF54197">
    <property type="entry name" value="HIT-like"/>
    <property type="match status" value="1"/>
</dbReference>
<dbReference type="Gene3D" id="3.30.428.10">
    <property type="entry name" value="HIT-like"/>
    <property type="match status" value="1"/>
</dbReference>
<dbReference type="InterPro" id="IPR026026">
    <property type="entry name" value="HIT_Hint"/>
</dbReference>
<dbReference type="Pfam" id="PF01230">
    <property type="entry name" value="HIT"/>
    <property type="match status" value="1"/>
</dbReference>
<evidence type="ECO:0000259" key="1">
    <source>
        <dbReference type="Pfam" id="PF01230"/>
    </source>
</evidence>
<feature type="domain" description="HIT" evidence="1">
    <location>
        <begin position="21"/>
        <end position="105"/>
    </location>
</feature>
<evidence type="ECO:0000313" key="2">
    <source>
        <dbReference type="EMBL" id="MFC5345721.1"/>
    </source>
</evidence>
<gene>
    <name evidence="2" type="ORF">ACFPIE_17540</name>
</gene>
<organism evidence="2 3">
    <name type="scientific">Brevundimonas staleyi</name>
    <dbReference type="NCBI Taxonomy" id="74326"/>
    <lineage>
        <taxon>Bacteria</taxon>
        <taxon>Pseudomonadati</taxon>
        <taxon>Pseudomonadota</taxon>
        <taxon>Alphaproteobacteria</taxon>
        <taxon>Caulobacterales</taxon>
        <taxon>Caulobacteraceae</taxon>
        <taxon>Brevundimonas</taxon>
    </lineage>
</organism>
<dbReference type="RefSeq" id="WP_374037774.1">
    <property type="nucleotide sequence ID" value="NZ_CP169082.1"/>
</dbReference>
<accession>A0ABW0FX41</accession>
<keyword evidence="3" id="KW-1185">Reference proteome</keyword>
<reference evidence="3" key="1">
    <citation type="journal article" date="2019" name="Int. J. Syst. Evol. Microbiol.">
        <title>The Global Catalogue of Microorganisms (GCM) 10K type strain sequencing project: providing services to taxonomists for standard genome sequencing and annotation.</title>
        <authorList>
            <consortium name="The Broad Institute Genomics Platform"/>
            <consortium name="The Broad Institute Genome Sequencing Center for Infectious Disease"/>
            <person name="Wu L."/>
            <person name="Ma J."/>
        </authorList>
    </citation>
    <scope>NUCLEOTIDE SEQUENCE [LARGE SCALE GENOMIC DNA]</scope>
    <source>
        <strain evidence="3">JCM 12125</strain>
    </source>
</reference>
<dbReference type="InterPro" id="IPR011146">
    <property type="entry name" value="HIT-like"/>
</dbReference>
<comment type="caution">
    <text evidence="2">The sequence shown here is derived from an EMBL/GenBank/DDBJ whole genome shotgun (WGS) entry which is preliminary data.</text>
</comment>
<name>A0ABW0FX41_9CAUL</name>
<evidence type="ECO:0000313" key="3">
    <source>
        <dbReference type="Proteomes" id="UP001596152"/>
    </source>
</evidence>
<sequence length="145" mass="15990">MSVFKSDPAFEAGSHHAADGRLCQVRLQDDARFPWLILIPRVVGAVELADLAPVEQARLMQEIVAAGDLVRWLGHESDRTVDKLNVAALGNVTAQLHVHVVGRRRDDGLWPDPVWGRPGATPYDPVMRERMLRIIAEEMPSSGPG</sequence>
<dbReference type="Proteomes" id="UP001596152">
    <property type="component" value="Unassembled WGS sequence"/>
</dbReference>
<protein>
    <submittedName>
        <fullName evidence="2">HIT domain-containing protein</fullName>
    </submittedName>
</protein>
<dbReference type="PIRSF" id="PIRSF000714">
    <property type="entry name" value="HIT"/>
    <property type="match status" value="1"/>
</dbReference>
<dbReference type="InterPro" id="IPR036265">
    <property type="entry name" value="HIT-like_sf"/>
</dbReference>